<dbReference type="PRINTS" id="PR00344">
    <property type="entry name" value="BCTRLSENSOR"/>
</dbReference>
<keyword evidence="4" id="KW-0808">Transferase</keyword>
<keyword evidence="5" id="KW-0547">Nucleotide-binding</keyword>
<evidence type="ECO:0000313" key="12">
    <source>
        <dbReference type="EMBL" id="GEN07612.1"/>
    </source>
</evidence>
<dbReference type="CDD" id="cd00075">
    <property type="entry name" value="HATPase"/>
    <property type="match status" value="1"/>
</dbReference>
<feature type="domain" description="Histidine kinase" evidence="11">
    <location>
        <begin position="254"/>
        <end position="468"/>
    </location>
</feature>
<keyword evidence="8" id="KW-0902">Two-component regulatory system</keyword>
<dbReference type="InterPro" id="IPR003661">
    <property type="entry name" value="HisK_dim/P_dom"/>
</dbReference>
<dbReference type="Pfam" id="PF00512">
    <property type="entry name" value="HisKA"/>
    <property type="match status" value="1"/>
</dbReference>
<dbReference type="InterPro" id="IPR005467">
    <property type="entry name" value="His_kinase_dom"/>
</dbReference>
<evidence type="ECO:0000256" key="9">
    <source>
        <dbReference type="SAM" id="Coils"/>
    </source>
</evidence>
<keyword evidence="9" id="KW-0175">Coiled coil</keyword>
<organism evidence="12 15">
    <name type="scientific">Myxococcus fulvus</name>
    <dbReference type="NCBI Taxonomy" id="33"/>
    <lineage>
        <taxon>Bacteria</taxon>
        <taxon>Pseudomonadati</taxon>
        <taxon>Myxococcota</taxon>
        <taxon>Myxococcia</taxon>
        <taxon>Myxococcales</taxon>
        <taxon>Cystobacterineae</taxon>
        <taxon>Myxococcaceae</taxon>
        <taxon>Myxococcus</taxon>
    </lineage>
</organism>
<dbReference type="GO" id="GO:0000155">
    <property type="term" value="F:phosphorelay sensor kinase activity"/>
    <property type="evidence" value="ECO:0007669"/>
    <property type="project" value="InterPro"/>
</dbReference>
<dbReference type="InterPro" id="IPR004358">
    <property type="entry name" value="Sig_transdc_His_kin-like_C"/>
</dbReference>
<evidence type="ECO:0000256" key="10">
    <source>
        <dbReference type="SAM" id="Phobius"/>
    </source>
</evidence>
<dbReference type="Proteomes" id="UP000321514">
    <property type="component" value="Unassembled WGS sequence"/>
</dbReference>
<dbReference type="PANTHER" id="PTHR43065">
    <property type="entry name" value="SENSOR HISTIDINE KINASE"/>
    <property type="match status" value="1"/>
</dbReference>
<evidence type="ECO:0000313" key="15">
    <source>
        <dbReference type="Proteomes" id="UP000321514"/>
    </source>
</evidence>
<proteinExistence type="predicted"/>
<sequence length="473" mass="51875">MKPTEDVSGPTVALKERAVLLFHEHLGTVRRRTDRLFAGLMLAQWAVGVLVALFVSPYGWSGEDRALHAHVYAVLFLGAALTVFPIALAHWRPGAISTRHGVALAQVLWSSLLIHLTGGRIETHFHIFVSLAFLSLYRDPWVLLTATSATVADHIIRGLLWPESVYGLPNPEWWRFLEHALWVGCLDLVLLHAGRVMRREMREVAVRRAELELAREREEEKSAELDRALRELSGFQEHLIRVEKLAAVGQLAASVGHELRNPLAAVRNAHAYLSRRLSRDAIGAADDPRVPQFLGVMERELGACAKIISDLLDFARERPPALQPCPLRPLVDEAIGVVPSREGVRIVNDVPESLPVPSLDKEQFRQVLVNLVQNAVEAMPQGRTGQVSVLAEGGDAGPWAIRVVDDGTGIPPDVLPKIFEPLFTTKTRGTGLGLAIVANMVQRHGGTISVRSEAGRGSEFHIHLPATAAAQAA</sequence>
<protein>
    <recommendedName>
        <fullName evidence="2">histidine kinase</fullName>
        <ecNumber evidence="2">2.7.13.3</ecNumber>
    </recommendedName>
</protein>
<dbReference type="InterPro" id="IPR036097">
    <property type="entry name" value="HisK_dim/P_sf"/>
</dbReference>
<evidence type="ECO:0000313" key="14">
    <source>
        <dbReference type="Proteomes" id="UP000183760"/>
    </source>
</evidence>
<evidence type="ECO:0000256" key="8">
    <source>
        <dbReference type="ARBA" id="ARBA00023012"/>
    </source>
</evidence>
<dbReference type="GO" id="GO:0005524">
    <property type="term" value="F:ATP binding"/>
    <property type="evidence" value="ECO:0007669"/>
    <property type="project" value="UniProtKB-KW"/>
</dbReference>
<dbReference type="Pfam" id="PF02518">
    <property type="entry name" value="HATPase_c"/>
    <property type="match status" value="1"/>
</dbReference>
<accession>A0A511T1U8</accession>
<dbReference type="STRING" id="1334629.MFUL124B02_02755"/>
<dbReference type="SMART" id="SM00388">
    <property type="entry name" value="HisKA"/>
    <property type="match status" value="1"/>
</dbReference>
<keyword evidence="10" id="KW-0812">Transmembrane</keyword>
<reference evidence="12 15" key="2">
    <citation type="submission" date="2019-07" db="EMBL/GenBank/DDBJ databases">
        <title>Whole genome shotgun sequence of Myxococcus fulvus NBRC 100333.</title>
        <authorList>
            <person name="Hosoyama A."/>
            <person name="Uohara A."/>
            <person name="Ohji S."/>
            <person name="Ichikawa N."/>
        </authorList>
    </citation>
    <scope>NUCLEOTIDE SEQUENCE [LARGE SCALE GENOMIC DNA]</scope>
    <source>
        <strain evidence="12 15">NBRC 100333</strain>
    </source>
</reference>
<dbReference type="RefSeq" id="WP_046710654.1">
    <property type="nucleotide sequence ID" value="NZ_BJXR01000025.1"/>
</dbReference>
<keyword evidence="14" id="KW-1185">Reference proteome</keyword>
<evidence type="ECO:0000256" key="2">
    <source>
        <dbReference type="ARBA" id="ARBA00012438"/>
    </source>
</evidence>
<feature type="transmembrane region" description="Helical" evidence="10">
    <location>
        <begin position="36"/>
        <end position="59"/>
    </location>
</feature>
<dbReference type="PROSITE" id="PS50109">
    <property type="entry name" value="HIS_KIN"/>
    <property type="match status" value="1"/>
</dbReference>
<feature type="transmembrane region" description="Helical" evidence="10">
    <location>
        <begin position="71"/>
        <end position="91"/>
    </location>
</feature>
<evidence type="ECO:0000256" key="6">
    <source>
        <dbReference type="ARBA" id="ARBA00022777"/>
    </source>
</evidence>
<dbReference type="Gene3D" id="1.10.287.130">
    <property type="match status" value="1"/>
</dbReference>
<dbReference type="InterPro" id="IPR036890">
    <property type="entry name" value="HATPase_C_sf"/>
</dbReference>
<keyword evidence="6 13" id="KW-0418">Kinase</keyword>
<dbReference type="CDD" id="cd00082">
    <property type="entry name" value="HisKA"/>
    <property type="match status" value="1"/>
</dbReference>
<evidence type="ECO:0000259" key="11">
    <source>
        <dbReference type="PROSITE" id="PS50109"/>
    </source>
</evidence>
<dbReference type="EMBL" id="BJXR01000025">
    <property type="protein sequence ID" value="GEN07612.1"/>
    <property type="molecule type" value="Genomic_DNA"/>
</dbReference>
<evidence type="ECO:0000256" key="3">
    <source>
        <dbReference type="ARBA" id="ARBA00022553"/>
    </source>
</evidence>
<dbReference type="Proteomes" id="UP000183760">
    <property type="component" value="Unassembled WGS sequence"/>
</dbReference>
<dbReference type="OrthoDB" id="9781147at2"/>
<dbReference type="AlphaFoldDB" id="A0A511T1U8"/>
<keyword evidence="10" id="KW-1133">Transmembrane helix</keyword>
<reference evidence="13 14" key="1">
    <citation type="submission" date="2016-10" db="EMBL/GenBank/DDBJ databases">
        <authorList>
            <person name="Varghese N."/>
            <person name="Submissions S."/>
        </authorList>
    </citation>
    <scope>NUCLEOTIDE SEQUENCE [LARGE SCALE GENOMIC DNA]</scope>
    <source>
        <strain evidence="13 14">DSM 16525</strain>
    </source>
</reference>
<dbReference type="EMBL" id="FOIB01000001">
    <property type="protein sequence ID" value="SES85265.1"/>
    <property type="molecule type" value="Genomic_DNA"/>
</dbReference>
<evidence type="ECO:0000256" key="7">
    <source>
        <dbReference type="ARBA" id="ARBA00022840"/>
    </source>
</evidence>
<evidence type="ECO:0000256" key="5">
    <source>
        <dbReference type="ARBA" id="ARBA00022741"/>
    </source>
</evidence>
<evidence type="ECO:0000256" key="4">
    <source>
        <dbReference type="ARBA" id="ARBA00022679"/>
    </source>
</evidence>
<comment type="catalytic activity">
    <reaction evidence="1">
        <text>ATP + protein L-histidine = ADP + protein N-phospho-L-histidine.</text>
        <dbReference type="EC" id="2.7.13.3"/>
    </reaction>
</comment>
<keyword evidence="10" id="KW-0472">Membrane</keyword>
<evidence type="ECO:0000313" key="13">
    <source>
        <dbReference type="EMBL" id="SES85265.1"/>
    </source>
</evidence>
<keyword evidence="7" id="KW-0067">ATP-binding</keyword>
<dbReference type="EC" id="2.7.13.3" evidence="2"/>
<comment type="caution">
    <text evidence="12">The sequence shown here is derived from an EMBL/GenBank/DDBJ whole genome shotgun (WGS) entry which is preliminary data.</text>
</comment>
<dbReference type="PANTHER" id="PTHR43065:SF10">
    <property type="entry name" value="PEROXIDE STRESS-ACTIVATED HISTIDINE KINASE MAK3"/>
    <property type="match status" value="1"/>
</dbReference>
<name>A0A511T1U8_MYXFU</name>
<evidence type="ECO:0000256" key="1">
    <source>
        <dbReference type="ARBA" id="ARBA00000085"/>
    </source>
</evidence>
<dbReference type="SMART" id="SM00387">
    <property type="entry name" value="HATPase_c"/>
    <property type="match status" value="1"/>
</dbReference>
<feature type="coiled-coil region" evidence="9">
    <location>
        <begin position="201"/>
        <end position="231"/>
    </location>
</feature>
<dbReference type="InterPro" id="IPR003594">
    <property type="entry name" value="HATPase_dom"/>
</dbReference>
<dbReference type="SUPFAM" id="SSF55874">
    <property type="entry name" value="ATPase domain of HSP90 chaperone/DNA topoisomerase II/histidine kinase"/>
    <property type="match status" value="1"/>
</dbReference>
<gene>
    <name evidence="12" type="ORF">MFU01_26490</name>
    <name evidence="13" type="ORF">SAMN05443572_101374</name>
</gene>
<dbReference type="Gene3D" id="3.30.565.10">
    <property type="entry name" value="Histidine kinase-like ATPase, C-terminal domain"/>
    <property type="match status" value="1"/>
</dbReference>
<keyword evidence="3" id="KW-0597">Phosphoprotein</keyword>
<dbReference type="SUPFAM" id="SSF47384">
    <property type="entry name" value="Homodimeric domain of signal transducing histidine kinase"/>
    <property type="match status" value="1"/>
</dbReference>